<sequence>MSYPRVNSRTRSPSMVARGSHRASSAGHPAPLRLGSLVGHSSRPTTSDAYGGDMYATFGVSVPSTPGTPSKVGLSARQRAMVSASQNGTFRFARIQRPARDSNAGGPNILSLDEEGEASQILVLPGITAGAGTSNPAAAYGGGALGAGVGLGGAKPAAFNATVNMMVAASAFRSPIAPYRRAAPPQPAANYGPRGNTVLAAAQAFAAAANLPAPQPSNASIANAILQELNAPLRDTTVSVSGYAGVGGGYLAGGAGGGGGAGFPGGLPDPVHNRSTLSIHSQNGVHGGVRANAAVGGGGHGGHATRTEVMALFVRPGRGTVQQPGLQQAPPTPEPDDADAEELMLGGSGPLPGTMGGPAGAGGADSFDPAAASSALLDAELAPLLREVAEINVRPAVRAALGKLDDRAIKHLAADAAAALMAIRGMAPPVDRNAVAEDPLEARRRRLGRVMAELEEEQVPDEELRRYVPFVGLDDPVANAAAAAAVVKAPQGRFLYGDAPCAAPSLRRGGAPATGVATGAPGPGASGRVTGLGFSSEAAASAAAVAFTPAVDSWAVSGLGSWHGASGVEEHVHVEQEEDEDDRAVADEELGLEEARRRAEAEASRYVEVPLGSEDPNDDLAWALRAGARQAVLRVRRHGEGHGTNAGSLGEPQGQSQGSPSRQHTISEHPKRPLSPGHGLSPMLAAAVAGAAAAEAATVAPSTSTRHRVGWGPLERIGPAAAPYTFANERQRQKLEPLLDSWQGSAGSDAQLAALGAFKEALQPACTRPPPSDMKPFEPLLGEPVKVTVGQVERRLAQAAQTGGWMLDLDFGPRLTRGDFGPVYAAMKPLPSGSIVALRAVSGALTTSGVEGLVSLVWAVPGIQQTLLLSNCGLGDGGLSSLEHYRALGANNSLTSLNLGGNSFGDRGVQALTRDLASNRSLTRLVLSACSLGDGAATALAPLLATHSTLTHLDISHNSIGWRGARALADALAPRQQPAPDGTTDPSSAVAQYDTYGYAAAAAAAGSPGSPAHSRGPDPYGMHSSYGHGSAAEAGAFNPLPALRELVLDGNPLGQAGCLALMRLLMFNNRLSRVSLAGVTLAVLPDEPVDLDPQHPNGHYTLNLADPEHRQASGEGRV</sequence>
<gene>
    <name evidence="6" type="ORF">GPECTOR_253g635</name>
</gene>
<name>A0A150FW95_GONPE</name>
<evidence type="ECO:0000313" key="6">
    <source>
        <dbReference type="EMBL" id="KXZ41881.1"/>
    </source>
</evidence>
<feature type="region of interest" description="Disordered" evidence="5">
    <location>
        <begin position="1096"/>
        <end position="1118"/>
    </location>
</feature>
<evidence type="ECO:0000256" key="1">
    <source>
        <dbReference type="ARBA" id="ARBA00004430"/>
    </source>
</evidence>
<keyword evidence="7" id="KW-1185">Reference proteome</keyword>
<feature type="region of interest" description="Disordered" evidence="5">
    <location>
        <begin position="1006"/>
        <end position="1026"/>
    </location>
</feature>
<dbReference type="InterPro" id="IPR001611">
    <property type="entry name" value="Leu-rich_rpt"/>
</dbReference>
<evidence type="ECO:0000256" key="2">
    <source>
        <dbReference type="ARBA" id="ARBA00022468"/>
    </source>
</evidence>
<organism evidence="6 7">
    <name type="scientific">Gonium pectorale</name>
    <name type="common">Green alga</name>
    <dbReference type="NCBI Taxonomy" id="33097"/>
    <lineage>
        <taxon>Eukaryota</taxon>
        <taxon>Viridiplantae</taxon>
        <taxon>Chlorophyta</taxon>
        <taxon>core chlorophytes</taxon>
        <taxon>Chlorophyceae</taxon>
        <taxon>CS clade</taxon>
        <taxon>Chlamydomonadales</taxon>
        <taxon>Volvocaceae</taxon>
        <taxon>Gonium</taxon>
    </lineage>
</organism>
<feature type="compositionally biased region" description="Gly residues" evidence="5">
    <location>
        <begin position="346"/>
        <end position="363"/>
    </location>
</feature>
<reference evidence="7" key="1">
    <citation type="journal article" date="2016" name="Nat. Commun.">
        <title>The Gonium pectorale genome demonstrates co-option of cell cycle regulation during the evolution of multicellularity.</title>
        <authorList>
            <person name="Hanschen E.R."/>
            <person name="Marriage T.N."/>
            <person name="Ferris P.J."/>
            <person name="Hamaji T."/>
            <person name="Toyoda A."/>
            <person name="Fujiyama A."/>
            <person name="Neme R."/>
            <person name="Noguchi H."/>
            <person name="Minakuchi Y."/>
            <person name="Suzuki M."/>
            <person name="Kawai-Toyooka H."/>
            <person name="Smith D.R."/>
            <person name="Sparks H."/>
            <person name="Anderson J."/>
            <person name="Bakaric R."/>
            <person name="Luria V."/>
            <person name="Karger A."/>
            <person name="Kirschner M.W."/>
            <person name="Durand P.M."/>
            <person name="Michod R.E."/>
            <person name="Nozaki H."/>
            <person name="Olson B.J."/>
        </authorList>
    </citation>
    <scope>NUCLEOTIDE SEQUENCE [LARGE SCALE GENOMIC DNA]</scope>
    <source>
        <strain evidence="7">NIES-2863</strain>
    </source>
</reference>
<dbReference type="GO" id="GO:0005930">
    <property type="term" value="C:axoneme"/>
    <property type="evidence" value="ECO:0007669"/>
    <property type="project" value="UniProtKB-SubCell"/>
</dbReference>
<dbReference type="STRING" id="33097.A0A150FW95"/>
<dbReference type="GO" id="GO:0031267">
    <property type="term" value="F:small GTPase binding"/>
    <property type="evidence" value="ECO:0007669"/>
    <property type="project" value="TreeGrafter"/>
</dbReference>
<dbReference type="PANTHER" id="PTHR24113:SF12">
    <property type="entry name" value="RAN GTPASE-ACTIVATING PROTEIN 1"/>
    <property type="match status" value="1"/>
</dbReference>
<comment type="subcellular location">
    <subcellularLocation>
        <location evidence="1">Cytoplasm</location>
        <location evidence="1">Cytoskeleton</location>
        <location evidence="1">Cilium axoneme</location>
    </subcellularLocation>
</comment>
<dbReference type="SUPFAM" id="SSF52047">
    <property type="entry name" value="RNI-like"/>
    <property type="match status" value="1"/>
</dbReference>
<evidence type="ECO:0000256" key="4">
    <source>
        <dbReference type="ARBA" id="ARBA00022737"/>
    </source>
</evidence>
<keyword evidence="4" id="KW-0677">Repeat</keyword>
<feature type="region of interest" description="Disordered" evidence="5">
    <location>
        <begin position="640"/>
        <end position="681"/>
    </location>
</feature>
<feature type="compositionally biased region" description="Polar residues" evidence="5">
    <location>
        <begin position="1"/>
        <end position="13"/>
    </location>
</feature>
<proteinExistence type="predicted"/>
<dbReference type="Gene3D" id="3.80.10.10">
    <property type="entry name" value="Ribonuclease Inhibitor"/>
    <property type="match status" value="1"/>
</dbReference>
<dbReference type="GO" id="GO:0048471">
    <property type="term" value="C:perinuclear region of cytoplasm"/>
    <property type="evidence" value="ECO:0007669"/>
    <property type="project" value="TreeGrafter"/>
</dbReference>
<feature type="compositionally biased region" description="Low complexity" evidence="5">
    <location>
        <begin position="647"/>
        <end position="663"/>
    </location>
</feature>
<accession>A0A150FW95</accession>
<feature type="compositionally biased region" description="Basic and acidic residues" evidence="5">
    <location>
        <begin position="1106"/>
        <end position="1118"/>
    </location>
</feature>
<dbReference type="Pfam" id="PF13516">
    <property type="entry name" value="LRR_6"/>
    <property type="match status" value="3"/>
</dbReference>
<keyword evidence="2" id="KW-0343">GTPase activation</keyword>
<dbReference type="GO" id="GO:0006913">
    <property type="term" value="P:nucleocytoplasmic transport"/>
    <property type="evidence" value="ECO:0007669"/>
    <property type="project" value="TreeGrafter"/>
</dbReference>
<dbReference type="GO" id="GO:0005096">
    <property type="term" value="F:GTPase activator activity"/>
    <property type="evidence" value="ECO:0007669"/>
    <property type="project" value="UniProtKB-KW"/>
</dbReference>
<feature type="region of interest" description="Disordered" evidence="5">
    <location>
        <begin position="1"/>
        <end position="45"/>
    </location>
</feature>
<protein>
    <submittedName>
        <fullName evidence="6">Uncharacterized protein</fullName>
    </submittedName>
</protein>
<evidence type="ECO:0000256" key="3">
    <source>
        <dbReference type="ARBA" id="ARBA00022614"/>
    </source>
</evidence>
<dbReference type="InterPro" id="IPR032675">
    <property type="entry name" value="LRR_dom_sf"/>
</dbReference>
<dbReference type="Proteomes" id="UP000075714">
    <property type="component" value="Unassembled WGS sequence"/>
</dbReference>
<dbReference type="InterPro" id="IPR027038">
    <property type="entry name" value="RanGap"/>
</dbReference>
<dbReference type="GO" id="GO:0005634">
    <property type="term" value="C:nucleus"/>
    <property type="evidence" value="ECO:0007669"/>
    <property type="project" value="TreeGrafter"/>
</dbReference>
<evidence type="ECO:0000313" key="7">
    <source>
        <dbReference type="Proteomes" id="UP000075714"/>
    </source>
</evidence>
<dbReference type="PANTHER" id="PTHR24113">
    <property type="entry name" value="RAN GTPASE-ACTIVATING PROTEIN 1"/>
    <property type="match status" value="1"/>
</dbReference>
<feature type="region of interest" description="Disordered" evidence="5">
    <location>
        <begin position="320"/>
        <end position="365"/>
    </location>
</feature>
<keyword evidence="3" id="KW-0433">Leucine-rich repeat</keyword>
<dbReference type="AlphaFoldDB" id="A0A150FW95"/>
<dbReference type="GO" id="GO:0005829">
    <property type="term" value="C:cytosol"/>
    <property type="evidence" value="ECO:0007669"/>
    <property type="project" value="TreeGrafter"/>
</dbReference>
<comment type="caution">
    <text evidence="6">The sequence shown here is derived from an EMBL/GenBank/DDBJ whole genome shotgun (WGS) entry which is preliminary data.</text>
</comment>
<dbReference type="EMBL" id="LSYV01000252">
    <property type="protein sequence ID" value="KXZ41881.1"/>
    <property type="molecule type" value="Genomic_DNA"/>
</dbReference>
<dbReference type="OrthoDB" id="543841at2759"/>
<evidence type="ECO:0000256" key="5">
    <source>
        <dbReference type="SAM" id="MobiDB-lite"/>
    </source>
</evidence>
<dbReference type="SMART" id="SM00368">
    <property type="entry name" value="LRR_RI"/>
    <property type="match status" value="4"/>
</dbReference>